<evidence type="ECO:0000313" key="2">
    <source>
        <dbReference type="Proteomes" id="UP000637423"/>
    </source>
</evidence>
<dbReference type="EMBL" id="BMED01000005">
    <property type="protein sequence ID" value="GGC91491.1"/>
    <property type="molecule type" value="Genomic_DNA"/>
</dbReference>
<proteinExistence type="predicted"/>
<dbReference type="Gene3D" id="3.30.1150.10">
    <property type="match status" value="1"/>
</dbReference>
<gene>
    <name evidence="1" type="ORF">GCM10011396_43460</name>
</gene>
<sequence length="163" mass="18006">MKIRAAIALTACVCVACSTRGPDTPSKRDQEAKKLINKTDTTSNATSTAFTFEGYKKDIAERIAEVNSTKVYIERPQALLRAVIVIKYVIASDGKLLRSELVRTNHDKAAESIALLSLNNTAPFPKPASHLLKNGKVEISETWLFNNDGRFQLRTIALPQMTE</sequence>
<protein>
    <recommendedName>
        <fullName evidence="3">Protein TonB</fullName>
    </recommendedName>
</protein>
<dbReference type="Proteomes" id="UP000637423">
    <property type="component" value="Unassembled WGS sequence"/>
</dbReference>
<reference evidence="1" key="2">
    <citation type="submission" date="2020-09" db="EMBL/GenBank/DDBJ databases">
        <authorList>
            <person name="Sun Q."/>
            <person name="Zhou Y."/>
        </authorList>
    </citation>
    <scope>NUCLEOTIDE SEQUENCE</scope>
    <source>
        <strain evidence="1">CGMCC 1.10998</strain>
    </source>
</reference>
<dbReference type="SUPFAM" id="SSF74653">
    <property type="entry name" value="TolA/TonB C-terminal domain"/>
    <property type="match status" value="1"/>
</dbReference>
<reference evidence="1" key="1">
    <citation type="journal article" date="2014" name="Int. J. Syst. Evol. Microbiol.">
        <title>Complete genome sequence of Corynebacterium casei LMG S-19264T (=DSM 44701T), isolated from a smear-ripened cheese.</title>
        <authorList>
            <consortium name="US DOE Joint Genome Institute (JGI-PGF)"/>
            <person name="Walter F."/>
            <person name="Albersmeier A."/>
            <person name="Kalinowski J."/>
            <person name="Ruckert C."/>
        </authorList>
    </citation>
    <scope>NUCLEOTIDE SEQUENCE</scope>
    <source>
        <strain evidence="1">CGMCC 1.10998</strain>
    </source>
</reference>
<evidence type="ECO:0000313" key="1">
    <source>
        <dbReference type="EMBL" id="GGC91491.1"/>
    </source>
</evidence>
<dbReference type="AlphaFoldDB" id="A0A916UW79"/>
<dbReference type="RefSeq" id="WP_188568228.1">
    <property type="nucleotide sequence ID" value="NZ_BMED01000005.1"/>
</dbReference>
<evidence type="ECO:0008006" key="3">
    <source>
        <dbReference type="Google" id="ProtNLM"/>
    </source>
</evidence>
<keyword evidence="2" id="KW-1185">Reference proteome</keyword>
<comment type="caution">
    <text evidence="1">The sequence shown here is derived from an EMBL/GenBank/DDBJ whole genome shotgun (WGS) entry which is preliminary data.</text>
</comment>
<name>A0A916UW79_9BURK</name>
<organism evidence="1 2">
    <name type="scientific">Undibacterium terreum</name>
    <dbReference type="NCBI Taxonomy" id="1224302"/>
    <lineage>
        <taxon>Bacteria</taxon>
        <taxon>Pseudomonadati</taxon>
        <taxon>Pseudomonadota</taxon>
        <taxon>Betaproteobacteria</taxon>
        <taxon>Burkholderiales</taxon>
        <taxon>Oxalobacteraceae</taxon>
        <taxon>Undibacterium</taxon>
    </lineage>
</organism>
<accession>A0A916UW79</accession>